<accession>A0A251VPE7</accession>
<reference evidence="1 3" key="1">
    <citation type="journal article" date="2017" name="Nature">
        <title>The sunflower genome provides insights into oil metabolism, flowering and Asterid evolution.</title>
        <authorList>
            <person name="Badouin H."/>
            <person name="Gouzy J."/>
            <person name="Grassa C.J."/>
            <person name="Murat F."/>
            <person name="Staton S.E."/>
            <person name="Cottret L."/>
            <person name="Lelandais-Briere C."/>
            <person name="Owens G.L."/>
            <person name="Carrere S."/>
            <person name="Mayjonade B."/>
            <person name="Legrand L."/>
            <person name="Gill N."/>
            <person name="Kane N.C."/>
            <person name="Bowers J.E."/>
            <person name="Hubner S."/>
            <person name="Bellec A."/>
            <person name="Berard A."/>
            <person name="Berges H."/>
            <person name="Blanchet N."/>
            <person name="Boniface M.C."/>
            <person name="Brunel D."/>
            <person name="Catrice O."/>
            <person name="Chaidir N."/>
            <person name="Claudel C."/>
            <person name="Donnadieu C."/>
            <person name="Faraut T."/>
            <person name="Fievet G."/>
            <person name="Helmstetter N."/>
            <person name="King M."/>
            <person name="Knapp S.J."/>
            <person name="Lai Z."/>
            <person name="Le Paslier M.C."/>
            <person name="Lippi Y."/>
            <person name="Lorenzon L."/>
            <person name="Mandel J.R."/>
            <person name="Marage G."/>
            <person name="Marchand G."/>
            <person name="Marquand E."/>
            <person name="Bret-Mestries E."/>
            <person name="Morien E."/>
            <person name="Nambeesan S."/>
            <person name="Nguyen T."/>
            <person name="Pegot-Espagnet P."/>
            <person name="Pouilly N."/>
            <person name="Raftis F."/>
            <person name="Sallet E."/>
            <person name="Schiex T."/>
            <person name="Thomas J."/>
            <person name="Vandecasteele C."/>
            <person name="Vares D."/>
            <person name="Vear F."/>
            <person name="Vautrin S."/>
            <person name="Crespi M."/>
            <person name="Mangin B."/>
            <person name="Burke J.M."/>
            <person name="Salse J."/>
            <person name="Munos S."/>
            <person name="Vincourt P."/>
            <person name="Rieseberg L.H."/>
            <person name="Langlade N.B."/>
        </authorList>
    </citation>
    <scope>NUCLEOTIDE SEQUENCE [LARGE SCALE GENOMIC DNA]</scope>
    <source>
        <strain evidence="3">cv. SF193</strain>
        <tissue evidence="1">Leaves</tissue>
    </source>
</reference>
<organism evidence="2 3">
    <name type="scientific">Helianthus annuus</name>
    <name type="common">Common sunflower</name>
    <dbReference type="NCBI Taxonomy" id="4232"/>
    <lineage>
        <taxon>Eukaryota</taxon>
        <taxon>Viridiplantae</taxon>
        <taxon>Streptophyta</taxon>
        <taxon>Embryophyta</taxon>
        <taxon>Tracheophyta</taxon>
        <taxon>Spermatophyta</taxon>
        <taxon>Magnoliopsida</taxon>
        <taxon>eudicotyledons</taxon>
        <taxon>Gunneridae</taxon>
        <taxon>Pentapetalae</taxon>
        <taxon>asterids</taxon>
        <taxon>campanulids</taxon>
        <taxon>Asterales</taxon>
        <taxon>Asteraceae</taxon>
        <taxon>Asteroideae</taxon>
        <taxon>Heliantheae alliance</taxon>
        <taxon>Heliantheae</taxon>
        <taxon>Helianthus</taxon>
    </lineage>
</organism>
<sequence length="63" mass="7337">MWWLTDGGESEETAVRWCSKWCSLIRWLARLSVVRMAEMTGGRRCKVEMVFCGFVCSKRFIVG</sequence>
<evidence type="ECO:0000313" key="3">
    <source>
        <dbReference type="Proteomes" id="UP000215914"/>
    </source>
</evidence>
<protein>
    <submittedName>
        <fullName evidence="2">Uncharacterized protein</fullName>
    </submittedName>
</protein>
<dbReference type="EMBL" id="MNCJ02000328">
    <property type="protein sequence ID" value="KAF5773920.1"/>
    <property type="molecule type" value="Genomic_DNA"/>
</dbReference>
<keyword evidence="3" id="KW-1185">Reference proteome</keyword>
<reference evidence="2" key="2">
    <citation type="submission" date="2017-02" db="EMBL/GenBank/DDBJ databases">
        <title>Sunflower complete genome.</title>
        <authorList>
            <person name="Langlade N."/>
            <person name="Munos S."/>
        </authorList>
    </citation>
    <scope>NUCLEOTIDE SEQUENCE [LARGE SCALE GENOMIC DNA]</scope>
    <source>
        <tissue evidence="2">Leaves</tissue>
    </source>
</reference>
<proteinExistence type="predicted"/>
<dbReference type="Proteomes" id="UP000215914">
    <property type="component" value="Chromosome 1"/>
</dbReference>
<dbReference type="AlphaFoldDB" id="A0A251VPE7"/>
<dbReference type="InParanoid" id="A0A251VPE7"/>
<evidence type="ECO:0000313" key="2">
    <source>
        <dbReference type="EMBL" id="OTG37438.1"/>
    </source>
</evidence>
<reference evidence="1" key="3">
    <citation type="submission" date="2020-06" db="EMBL/GenBank/DDBJ databases">
        <title>Helianthus annuus Genome sequencing and assembly Release 2.</title>
        <authorList>
            <person name="Gouzy J."/>
            <person name="Langlade N."/>
            <person name="Munos S."/>
        </authorList>
    </citation>
    <scope>NUCLEOTIDE SEQUENCE</scope>
    <source>
        <tissue evidence="1">Leaves</tissue>
    </source>
</reference>
<dbReference type="Gramene" id="mRNA:HanXRQr2_Chr13g0594231">
    <property type="protein sequence ID" value="mRNA:HanXRQr2_Chr13g0594231"/>
    <property type="gene ID" value="HanXRQr2_Chr13g0594231"/>
</dbReference>
<evidence type="ECO:0000313" key="1">
    <source>
        <dbReference type="EMBL" id="KAF5773920.1"/>
    </source>
</evidence>
<dbReference type="EMBL" id="CM007890">
    <property type="protein sequence ID" value="OTG37438.1"/>
    <property type="molecule type" value="Genomic_DNA"/>
</dbReference>
<name>A0A251VPE7_HELAN</name>
<gene>
    <name evidence="2" type="ORF">HannXRQ_Chr01g0018821</name>
    <name evidence="1" type="ORF">HanXRQr2_Chr13g0594231</name>
</gene>